<protein>
    <submittedName>
        <fullName evidence="2">Uncharacterized protein</fullName>
    </submittedName>
</protein>
<gene>
    <name evidence="2" type="ORF">GOARA_047_00140</name>
</gene>
<reference evidence="2 3" key="1">
    <citation type="submission" date="2011-11" db="EMBL/GenBank/DDBJ databases">
        <title>Whole genome shotgun sequence of Gordonia araii NBRC 100433.</title>
        <authorList>
            <person name="Yoshida Y."/>
            <person name="Hosoyama A."/>
            <person name="Tsuchikane K."/>
            <person name="Katsumata H."/>
            <person name="Yamazaki S."/>
            <person name="Fujita N."/>
        </authorList>
    </citation>
    <scope>NUCLEOTIDE SEQUENCE [LARGE SCALE GENOMIC DNA]</scope>
    <source>
        <strain evidence="2 3">NBRC 100433</strain>
    </source>
</reference>
<dbReference type="AlphaFoldDB" id="G7H1Q4"/>
<name>G7H1Q4_9ACTN</name>
<evidence type="ECO:0000313" key="3">
    <source>
        <dbReference type="Proteomes" id="UP000035088"/>
    </source>
</evidence>
<organism evidence="2 3">
    <name type="scientific">Gordonia araii NBRC 100433</name>
    <dbReference type="NCBI Taxonomy" id="1073574"/>
    <lineage>
        <taxon>Bacteria</taxon>
        <taxon>Bacillati</taxon>
        <taxon>Actinomycetota</taxon>
        <taxon>Actinomycetes</taxon>
        <taxon>Mycobacteriales</taxon>
        <taxon>Gordoniaceae</taxon>
        <taxon>Gordonia</taxon>
    </lineage>
</organism>
<accession>G7H1Q4</accession>
<dbReference type="STRING" id="1073574.GOARA_047_00140"/>
<dbReference type="RefSeq" id="WP_007321854.1">
    <property type="nucleotide sequence ID" value="NZ_BAEE01000047.1"/>
</dbReference>
<feature type="region of interest" description="Disordered" evidence="1">
    <location>
        <begin position="43"/>
        <end position="74"/>
    </location>
</feature>
<evidence type="ECO:0000313" key="2">
    <source>
        <dbReference type="EMBL" id="GAB09779.1"/>
    </source>
</evidence>
<sequence length="74" mass="8272">MKADPNRRYLLTDPDVDLKDEEFVKSLTPEGFKDLLIQTLESGGPPADLSGAPSAMQEGDYVALFNPPRPRRRK</sequence>
<keyword evidence="3" id="KW-1185">Reference proteome</keyword>
<proteinExistence type="predicted"/>
<evidence type="ECO:0000256" key="1">
    <source>
        <dbReference type="SAM" id="MobiDB-lite"/>
    </source>
</evidence>
<dbReference type="Proteomes" id="UP000035088">
    <property type="component" value="Unassembled WGS sequence"/>
</dbReference>
<comment type="caution">
    <text evidence="2">The sequence shown here is derived from an EMBL/GenBank/DDBJ whole genome shotgun (WGS) entry which is preliminary data.</text>
</comment>
<dbReference type="EMBL" id="BAEE01000047">
    <property type="protein sequence ID" value="GAB09779.1"/>
    <property type="molecule type" value="Genomic_DNA"/>
</dbReference>